<dbReference type="SUPFAM" id="SSF47090">
    <property type="entry name" value="PGBD-like"/>
    <property type="match status" value="1"/>
</dbReference>
<dbReference type="EMBL" id="JARAWC010000034">
    <property type="protein sequence ID" value="MDX2964789.1"/>
    <property type="molecule type" value="Genomic_DNA"/>
</dbReference>
<dbReference type="Proteomes" id="UP001282288">
    <property type="component" value="Unassembled WGS sequence"/>
</dbReference>
<dbReference type="Gene3D" id="1.10.101.10">
    <property type="entry name" value="PGBD-like superfamily/PGBD"/>
    <property type="match status" value="1"/>
</dbReference>
<dbReference type="RefSeq" id="WP_010357071.1">
    <property type="nucleotide sequence ID" value="NZ_CP122369.1"/>
</dbReference>
<gene>
    <name evidence="2" type="ORF">PV399_34460</name>
    <name evidence="3" type="ORF">PV666_36240</name>
</gene>
<name>A0AAP6EJA0_9ACTN</name>
<protein>
    <submittedName>
        <fullName evidence="2">Peptidoglycan-binding domain-containing protein</fullName>
    </submittedName>
</protein>
<evidence type="ECO:0000259" key="1">
    <source>
        <dbReference type="Pfam" id="PF01471"/>
    </source>
</evidence>
<dbReference type="InterPro" id="IPR036366">
    <property type="entry name" value="PGBDSf"/>
</dbReference>
<feature type="domain" description="Peptidoglycan binding-like" evidence="1">
    <location>
        <begin position="82"/>
        <end position="133"/>
    </location>
</feature>
<evidence type="ECO:0000313" key="4">
    <source>
        <dbReference type="Proteomes" id="UP001272987"/>
    </source>
</evidence>
<dbReference type="EMBL" id="JARAWP010000026">
    <property type="protein sequence ID" value="MDX3023290.1"/>
    <property type="molecule type" value="Genomic_DNA"/>
</dbReference>
<evidence type="ECO:0000313" key="5">
    <source>
        <dbReference type="Proteomes" id="UP001282288"/>
    </source>
</evidence>
<dbReference type="Pfam" id="PF01471">
    <property type="entry name" value="PG_binding_1"/>
    <property type="match status" value="1"/>
</dbReference>
<evidence type="ECO:0000313" key="2">
    <source>
        <dbReference type="EMBL" id="MDX2964789.1"/>
    </source>
</evidence>
<comment type="caution">
    <text evidence="2">The sequence shown here is derived from an EMBL/GenBank/DDBJ whole genome shotgun (WGS) entry which is preliminary data.</text>
</comment>
<proteinExistence type="predicted"/>
<dbReference type="AlphaFoldDB" id="A0AAP6EJA0"/>
<reference evidence="2 4" key="1">
    <citation type="journal article" date="2023" name="Microb. Genom.">
        <title>Mesoterricola silvestris gen. nov., sp. nov., Mesoterricola sediminis sp. nov., Geothrix oryzae sp. nov., Geothrix edaphica sp. nov., Geothrix rubra sp. nov., and Geothrix limicola sp. nov., six novel members of Acidobacteriota isolated from soils.</title>
        <authorList>
            <person name="Weisberg A.J."/>
            <person name="Pearce E."/>
            <person name="Kramer C.G."/>
            <person name="Chang J.H."/>
            <person name="Clarke C.R."/>
        </authorList>
    </citation>
    <scope>NUCLEOTIDE SEQUENCE</scope>
    <source>
        <strain evidence="3 4">NB05-1H</strain>
        <strain evidence="2">NRRL_B-16521</strain>
    </source>
</reference>
<sequence>MRPNILTRTLVTVTAVAGITTGGLVGTGFTAPQPAPVPAASASILAVNNLGLSTTQARHWQCFLDDLGFNPGTIDGQLGTNSWKAAQSFFNHYGYYVGSRLAVDGVVGTNTIKALQKFLGVGIDGIAGPATKGAFASFNNSNYC</sequence>
<evidence type="ECO:0000313" key="3">
    <source>
        <dbReference type="EMBL" id="MDX3023290.1"/>
    </source>
</evidence>
<dbReference type="InterPro" id="IPR036365">
    <property type="entry name" value="PGBD-like_sf"/>
</dbReference>
<keyword evidence="4" id="KW-1185">Reference proteome</keyword>
<dbReference type="GeneID" id="69813001"/>
<dbReference type="Proteomes" id="UP001272987">
    <property type="component" value="Unassembled WGS sequence"/>
</dbReference>
<dbReference type="InterPro" id="IPR002477">
    <property type="entry name" value="Peptidoglycan-bd-like"/>
</dbReference>
<organism evidence="2 5">
    <name type="scientific">Streptomyces acidiscabies</name>
    <dbReference type="NCBI Taxonomy" id="42234"/>
    <lineage>
        <taxon>Bacteria</taxon>
        <taxon>Bacillati</taxon>
        <taxon>Actinomycetota</taxon>
        <taxon>Actinomycetes</taxon>
        <taxon>Kitasatosporales</taxon>
        <taxon>Streptomycetaceae</taxon>
        <taxon>Streptomyces</taxon>
    </lineage>
</organism>
<accession>A0AAP6EJA0</accession>